<reference evidence="2" key="1">
    <citation type="submission" date="2018-05" db="EMBL/GenBank/DDBJ databases">
        <authorList>
            <person name="Lanie J.A."/>
            <person name="Ng W.-L."/>
            <person name="Kazmierczak K.M."/>
            <person name="Andrzejewski T.M."/>
            <person name="Davidsen T.M."/>
            <person name="Wayne K.J."/>
            <person name="Tettelin H."/>
            <person name="Glass J.I."/>
            <person name="Rusch D."/>
            <person name="Podicherti R."/>
            <person name="Tsui H.-C.T."/>
            <person name="Winkler M.E."/>
        </authorList>
    </citation>
    <scope>NUCLEOTIDE SEQUENCE</scope>
</reference>
<protein>
    <submittedName>
        <fullName evidence="2">Uncharacterized protein</fullName>
    </submittedName>
</protein>
<evidence type="ECO:0000256" key="1">
    <source>
        <dbReference type="SAM" id="MobiDB-lite"/>
    </source>
</evidence>
<feature type="region of interest" description="Disordered" evidence="1">
    <location>
        <begin position="18"/>
        <end position="38"/>
    </location>
</feature>
<proteinExistence type="predicted"/>
<organism evidence="2">
    <name type="scientific">marine metagenome</name>
    <dbReference type="NCBI Taxonomy" id="408172"/>
    <lineage>
        <taxon>unclassified sequences</taxon>
        <taxon>metagenomes</taxon>
        <taxon>ecological metagenomes</taxon>
    </lineage>
</organism>
<dbReference type="EMBL" id="UINC01115585">
    <property type="protein sequence ID" value="SVC86723.1"/>
    <property type="molecule type" value="Genomic_DNA"/>
</dbReference>
<accession>A0A382QMI7</accession>
<feature type="compositionally biased region" description="Polar residues" evidence="1">
    <location>
        <begin position="20"/>
        <end position="38"/>
    </location>
</feature>
<evidence type="ECO:0000313" key="2">
    <source>
        <dbReference type="EMBL" id="SVC86723.1"/>
    </source>
</evidence>
<dbReference type="AlphaFoldDB" id="A0A382QMI7"/>
<gene>
    <name evidence="2" type="ORF">METZ01_LOCUS339577</name>
</gene>
<feature type="non-terminal residue" evidence="2">
    <location>
        <position position="1"/>
    </location>
</feature>
<feature type="non-terminal residue" evidence="2">
    <location>
        <position position="38"/>
    </location>
</feature>
<name>A0A382QMI7_9ZZZZ</name>
<sequence>VGRQEPNPVRHFMLILRPSFPNSDTGPHKSQNPQQAYS</sequence>